<feature type="region of interest" description="Disordered" evidence="1">
    <location>
        <begin position="368"/>
        <end position="387"/>
    </location>
</feature>
<feature type="compositionally biased region" description="Basic and acidic residues" evidence="1">
    <location>
        <begin position="151"/>
        <end position="164"/>
    </location>
</feature>
<dbReference type="Gramene" id="ERN18604">
    <property type="protein sequence ID" value="ERN18604"/>
    <property type="gene ID" value="AMTR_s00065p00153390"/>
</dbReference>
<evidence type="ECO:0000313" key="2">
    <source>
        <dbReference type="EMBL" id="ERN18604.1"/>
    </source>
</evidence>
<evidence type="ECO:0000313" key="3">
    <source>
        <dbReference type="Proteomes" id="UP000017836"/>
    </source>
</evidence>
<reference evidence="3" key="1">
    <citation type="journal article" date="2013" name="Science">
        <title>The Amborella genome and the evolution of flowering plants.</title>
        <authorList>
            <consortium name="Amborella Genome Project"/>
        </authorList>
    </citation>
    <scope>NUCLEOTIDE SEQUENCE [LARGE SCALE GENOMIC DNA]</scope>
</reference>
<feature type="compositionally biased region" description="Basic and acidic residues" evidence="1">
    <location>
        <begin position="324"/>
        <end position="334"/>
    </location>
</feature>
<feature type="compositionally biased region" description="Basic and acidic residues" evidence="1">
    <location>
        <begin position="214"/>
        <end position="223"/>
    </location>
</feature>
<dbReference type="AlphaFoldDB" id="U5D816"/>
<feature type="region of interest" description="Disordered" evidence="1">
    <location>
        <begin position="273"/>
        <end position="334"/>
    </location>
</feature>
<feature type="compositionally biased region" description="Basic and acidic residues" evidence="1">
    <location>
        <begin position="130"/>
        <end position="139"/>
    </location>
</feature>
<feature type="compositionally biased region" description="Basic and acidic residues" evidence="1">
    <location>
        <begin position="305"/>
        <end position="317"/>
    </location>
</feature>
<dbReference type="Proteomes" id="UP000017836">
    <property type="component" value="Unassembled WGS sequence"/>
</dbReference>
<name>U5D816_AMBTC</name>
<dbReference type="HOGENOM" id="CLU_623104_0_0_1"/>
<organism evidence="2 3">
    <name type="scientific">Amborella trichopoda</name>
    <dbReference type="NCBI Taxonomy" id="13333"/>
    <lineage>
        <taxon>Eukaryota</taxon>
        <taxon>Viridiplantae</taxon>
        <taxon>Streptophyta</taxon>
        <taxon>Embryophyta</taxon>
        <taxon>Tracheophyta</taxon>
        <taxon>Spermatophyta</taxon>
        <taxon>Magnoliopsida</taxon>
        <taxon>Amborellales</taxon>
        <taxon>Amborellaceae</taxon>
        <taxon>Amborella</taxon>
    </lineage>
</organism>
<keyword evidence="3" id="KW-1185">Reference proteome</keyword>
<sequence>MEVSRNDNNGGRFRNSIRSISNRARALESTVEKKPFAQSAVERPKPPSFPKNYVTLAQLQERLLQQKEEEESAKKPEGVNRFLRHQQFGLENTGSRNFGENGGYRVKQEEEKSLENTGSRKFGENVACRVKQEEEKMEKGTLTLALGEADNEIHRVEELNQESKKKSKKWTKKKKKKKKKEKAEDTPTQKQDSGQAKREKAEETLTLESGGAQRSKENFHGARENGGTKPGVSNGRNLRGNKMKTRTIVLDSKAAQKEKAEETLTLILTSKSGRSNEIKTQYQGSENGKIKPSKEIKKQFQGSSEKGKIKPSKEIKKQFQGSSEKGKIKPSKEIMKTLTLESGVAQESEISSHGACEKSSVVQESDVKSHGACEKVGQTPFPSNRKKWKGKYGFKGNRFEETEKGERDFIKGVPSGYKWVKKEICPTIENEISQKFSGIQ</sequence>
<feature type="region of interest" description="Disordered" evidence="1">
    <location>
        <begin position="29"/>
        <end position="51"/>
    </location>
</feature>
<feature type="compositionally biased region" description="Basic residues" evidence="1">
    <location>
        <begin position="165"/>
        <end position="180"/>
    </location>
</feature>
<feature type="compositionally biased region" description="Polar residues" evidence="1">
    <location>
        <begin position="273"/>
        <end position="286"/>
    </location>
</feature>
<accession>U5D816</accession>
<gene>
    <name evidence="2" type="ORF">AMTR_s00065p00153390</name>
</gene>
<feature type="compositionally biased region" description="Polar residues" evidence="1">
    <location>
        <begin position="89"/>
        <end position="98"/>
    </location>
</feature>
<protein>
    <submittedName>
        <fullName evidence="2">Uncharacterized protein</fullName>
    </submittedName>
</protein>
<evidence type="ECO:0000256" key="1">
    <source>
        <dbReference type="SAM" id="MobiDB-lite"/>
    </source>
</evidence>
<dbReference type="EMBL" id="KI392088">
    <property type="protein sequence ID" value="ERN18604.1"/>
    <property type="molecule type" value="Genomic_DNA"/>
</dbReference>
<feature type="compositionally biased region" description="Basic and acidic residues" evidence="1">
    <location>
        <begin position="288"/>
        <end position="298"/>
    </location>
</feature>
<feature type="region of interest" description="Disordered" evidence="1">
    <location>
        <begin position="1"/>
        <end position="20"/>
    </location>
</feature>
<proteinExistence type="predicted"/>
<feature type="compositionally biased region" description="Basic and acidic residues" evidence="1">
    <location>
        <begin position="65"/>
        <end position="78"/>
    </location>
</feature>
<feature type="region of interest" description="Disordered" evidence="1">
    <location>
        <begin position="65"/>
        <end position="256"/>
    </location>
</feature>